<dbReference type="AlphaFoldDB" id="A0A146KK94"/>
<protein>
    <submittedName>
        <fullName evidence="2">Uncharacterized protein</fullName>
    </submittedName>
</protein>
<feature type="non-terminal residue" evidence="2">
    <location>
        <position position="258"/>
    </location>
</feature>
<feature type="region of interest" description="Disordered" evidence="1">
    <location>
        <begin position="139"/>
        <end position="163"/>
    </location>
</feature>
<gene>
    <name evidence="2" type="ORF">TPC1_11253</name>
</gene>
<proteinExistence type="predicted"/>
<reference evidence="2" key="1">
    <citation type="submission" date="2015-07" db="EMBL/GenBank/DDBJ databases">
        <title>Adaptation to a free-living lifestyle via gene acquisitions in the diplomonad Trepomonas sp. PC1.</title>
        <authorList>
            <person name="Xu F."/>
            <person name="Jerlstrom-Hultqvist J."/>
            <person name="Kolisko M."/>
            <person name="Simpson A.G.B."/>
            <person name="Roger A.J."/>
            <person name="Svard S.G."/>
            <person name="Andersson J.O."/>
        </authorList>
    </citation>
    <scope>NUCLEOTIDE SEQUENCE</scope>
    <source>
        <strain evidence="2">PC1</strain>
    </source>
</reference>
<organism evidence="2">
    <name type="scientific">Trepomonas sp. PC1</name>
    <dbReference type="NCBI Taxonomy" id="1076344"/>
    <lineage>
        <taxon>Eukaryota</taxon>
        <taxon>Metamonada</taxon>
        <taxon>Diplomonadida</taxon>
        <taxon>Hexamitidae</taxon>
        <taxon>Hexamitinae</taxon>
        <taxon>Trepomonas</taxon>
    </lineage>
</organism>
<evidence type="ECO:0000256" key="1">
    <source>
        <dbReference type="SAM" id="MobiDB-lite"/>
    </source>
</evidence>
<accession>A0A146KK94</accession>
<dbReference type="EMBL" id="GDID01000937">
    <property type="protein sequence ID" value="JAP95669.1"/>
    <property type="molecule type" value="Transcribed_RNA"/>
</dbReference>
<feature type="non-terminal residue" evidence="2">
    <location>
        <position position="1"/>
    </location>
</feature>
<feature type="compositionally biased region" description="Basic and acidic residues" evidence="1">
    <location>
        <begin position="143"/>
        <end position="163"/>
    </location>
</feature>
<evidence type="ECO:0000313" key="2">
    <source>
        <dbReference type="EMBL" id="JAP95669.1"/>
    </source>
</evidence>
<name>A0A146KK94_9EUKA</name>
<sequence>EPAKISQLLNGAQPQFQAKYSFAKSVKLNNQGTLSFQEAKNDWLKMNQKPKDVEVTELGRKILDLFSKTADKHQMLFKSQEMIKFHQKWSDQENLLLLLQINKQQNKNWEPIYSLVQKIVKVDIFERLQKVVESRRKQNFQTQKEEITRHDTSEEKAQKDDSEKVEVKIENFEPPKPKIVETEPENNIQKKKDNKQAFVKLINEIDPFLLQKAIVLVLSRVSSNDFDENTTMDFFNAEIKNIGKFFDIPKEKLVLLIS</sequence>